<keyword evidence="7 9" id="KW-0472">Membrane</keyword>
<evidence type="ECO:0000256" key="2">
    <source>
        <dbReference type="ARBA" id="ARBA00022448"/>
    </source>
</evidence>
<dbReference type="EMBL" id="QFFI01000016">
    <property type="protein sequence ID" value="PWG62728.1"/>
    <property type="molecule type" value="Genomic_DNA"/>
</dbReference>
<comment type="function">
    <text evidence="9">Part of the tripartite ATP-independent periplasmic (TRAP) transport system.</text>
</comment>
<dbReference type="InterPro" id="IPR055348">
    <property type="entry name" value="DctQ"/>
</dbReference>
<feature type="domain" description="Tripartite ATP-independent periplasmic transporters DctQ component" evidence="11">
    <location>
        <begin position="60"/>
        <end position="187"/>
    </location>
</feature>
<dbReference type="Proteomes" id="UP000245474">
    <property type="component" value="Unassembled WGS sequence"/>
</dbReference>
<feature type="transmembrane region" description="Helical" evidence="9">
    <location>
        <begin position="77"/>
        <end position="100"/>
    </location>
</feature>
<feature type="compositionally biased region" description="Basic and acidic residues" evidence="10">
    <location>
        <begin position="1"/>
        <end position="26"/>
    </location>
</feature>
<dbReference type="GO" id="GO:0015740">
    <property type="term" value="P:C4-dicarboxylate transport"/>
    <property type="evidence" value="ECO:0007669"/>
    <property type="project" value="TreeGrafter"/>
</dbReference>
<dbReference type="InterPro" id="IPR007387">
    <property type="entry name" value="TRAP_DctQ"/>
</dbReference>
<evidence type="ECO:0000256" key="5">
    <source>
        <dbReference type="ARBA" id="ARBA00022692"/>
    </source>
</evidence>
<keyword evidence="3" id="KW-1003">Cell membrane</keyword>
<dbReference type="RefSeq" id="WP_109678927.1">
    <property type="nucleotide sequence ID" value="NZ_CP086615.1"/>
</dbReference>
<comment type="subunit">
    <text evidence="9">The complex comprises the extracytoplasmic solute receptor protein and the two transmembrane proteins.</text>
</comment>
<keyword evidence="5 9" id="KW-0812">Transmembrane</keyword>
<evidence type="ECO:0000259" key="11">
    <source>
        <dbReference type="Pfam" id="PF04290"/>
    </source>
</evidence>
<dbReference type="PANTHER" id="PTHR35011">
    <property type="entry name" value="2,3-DIKETO-L-GULONATE TRAP TRANSPORTER SMALL PERMEASE PROTEIN YIAM"/>
    <property type="match status" value="1"/>
</dbReference>
<evidence type="ECO:0000256" key="7">
    <source>
        <dbReference type="ARBA" id="ARBA00023136"/>
    </source>
</evidence>
<comment type="similarity">
    <text evidence="8 9">Belongs to the TRAP transporter small permease family.</text>
</comment>
<reference evidence="12 13" key="1">
    <citation type="submission" date="2018-05" db="EMBL/GenBank/DDBJ databases">
        <title>Spiribacter halobius sp. nov., a moderately halophilic bacterium isolated from marine solar saltern.</title>
        <authorList>
            <person name="Zheng W.-S."/>
            <person name="Lu D.-C."/>
            <person name="Du Z.-J."/>
        </authorList>
    </citation>
    <scope>NUCLEOTIDE SEQUENCE [LARGE SCALE GENOMIC DNA]</scope>
    <source>
        <strain evidence="12 13">E85</strain>
    </source>
</reference>
<comment type="caution">
    <text evidence="12">The sequence shown here is derived from an EMBL/GenBank/DDBJ whole genome shotgun (WGS) entry which is preliminary data.</text>
</comment>
<evidence type="ECO:0000256" key="8">
    <source>
        <dbReference type="ARBA" id="ARBA00038436"/>
    </source>
</evidence>
<feature type="region of interest" description="Disordered" evidence="10">
    <location>
        <begin position="1"/>
        <end position="35"/>
    </location>
</feature>
<evidence type="ECO:0000256" key="6">
    <source>
        <dbReference type="ARBA" id="ARBA00022989"/>
    </source>
</evidence>
<evidence type="ECO:0000313" key="13">
    <source>
        <dbReference type="Proteomes" id="UP000245474"/>
    </source>
</evidence>
<accession>A0A2U2N0Y6</accession>
<organism evidence="12 13">
    <name type="scientific">Sediminicurvatus halobius</name>
    <dbReference type="NCBI Taxonomy" id="2182432"/>
    <lineage>
        <taxon>Bacteria</taxon>
        <taxon>Pseudomonadati</taxon>
        <taxon>Pseudomonadota</taxon>
        <taxon>Gammaproteobacteria</taxon>
        <taxon>Chromatiales</taxon>
        <taxon>Ectothiorhodospiraceae</taxon>
        <taxon>Sediminicurvatus</taxon>
    </lineage>
</organism>
<dbReference type="GO" id="GO:0022857">
    <property type="term" value="F:transmembrane transporter activity"/>
    <property type="evidence" value="ECO:0007669"/>
    <property type="project" value="UniProtKB-UniRule"/>
</dbReference>
<protein>
    <recommendedName>
        <fullName evidence="9">TRAP transporter small permease protein</fullName>
    </recommendedName>
</protein>
<sequence>MSEESRTEAATGKDDDIVRQMEEATRPPELMDPDPGASPLDRLINRIVEAVGVTILVATVALVFVNATTRYTVGFTFIWVEEIVIGTLPWLGMCGMFLAIRRRQVIRIEFFMDLFPSRWRQALNLFAYLVAAAGFTYLALVSVNYVGLFGGDRTIYLKLERGWFLSAMLIGPAVAALAYLEHFVKGLLAARATGGDA</sequence>
<feature type="transmembrane region" description="Helical" evidence="9">
    <location>
        <begin position="47"/>
        <end position="65"/>
    </location>
</feature>
<keyword evidence="6 9" id="KW-1133">Transmembrane helix</keyword>
<name>A0A2U2N0Y6_9GAMM</name>
<keyword evidence="2 9" id="KW-0813">Transport</keyword>
<dbReference type="Pfam" id="PF04290">
    <property type="entry name" value="DctQ"/>
    <property type="match status" value="1"/>
</dbReference>
<dbReference type="AlphaFoldDB" id="A0A2U2N0Y6"/>
<comment type="subcellular location">
    <subcellularLocation>
        <location evidence="1 9">Cell inner membrane</location>
        <topology evidence="1 9">Multi-pass membrane protein</topology>
    </subcellularLocation>
</comment>
<evidence type="ECO:0000256" key="3">
    <source>
        <dbReference type="ARBA" id="ARBA00022475"/>
    </source>
</evidence>
<feature type="transmembrane region" description="Helical" evidence="9">
    <location>
        <begin position="163"/>
        <end position="180"/>
    </location>
</feature>
<dbReference type="OrthoDB" id="6363908at2"/>
<feature type="transmembrane region" description="Helical" evidence="9">
    <location>
        <begin position="121"/>
        <end position="143"/>
    </location>
</feature>
<gene>
    <name evidence="12" type="ORF">DEM34_11315</name>
</gene>
<evidence type="ECO:0000313" key="12">
    <source>
        <dbReference type="EMBL" id="PWG62728.1"/>
    </source>
</evidence>
<evidence type="ECO:0000256" key="1">
    <source>
        <dbReference type="ARBA" id="ARBA00004429"/>
    </source>
</evidence>
<evidence type="ECO:0000256" key="4">
    <source>
        <dbReference type="ARBA" id="ARBA00022519"/>
    </source>
</evidence>
<keyword evidence="4 9" id="KW-0997">Cell inner membrane</keyword>
<proteinExistence type="inferred from homology"/>
<evidence type="ECO:0000256" key="9">
    <source>
        <dbReference type="RuleBase" id="RU369079"/>
    </source>
</evidence>
<evidence type="ECO:0000256" key="10">
    <source>
        <dbReference type="SAM" id="MobiDB-lite"/>
    </source>
</evidence>
<keyword evidence="13" id="KW-1185">Reference proteome</keyword>
<dbReference type="PANTHER" id="PTHR35011:SF2">
    <property type="entry name" value="2,3-DIKETO-L-GULONATE TRAP TRANSPORTER SMALL PERMEASE PROTEIN YIAM"/>
    <property type="match status" value="1"/>
</dbReference>
<dbReference type="GO" id="GO:0005886">
    <property type="term" value="C:plasma membrane"/>
    <property type="evidence" value="ECO:0007669"/>
    <property type="project" value="UniProtKB-SubCell"/>
</dbReference>